<reference evidence="2" key="1">
    <citation type="journal article" date="2020" name="Stud. Mycol.">
        <title>101 Dothideomycetes genomes: a test case for predicting lifestyles and emergence of pathogens.</title>
        <authorList>
            <person name="Haridas S."/>
            <person name="Albert R."/>
            <person name="Binder M."/>
            <person name="Bloem J."/>
            <person name="Labutti K."/>
            <person name="Salamov A."/>
            <person name="Andreopoulos B."/>
            <person name="Baker S."/>
            <person name="Barry K."/>
            <person name="Bills G."/>
            <person name="Bluhm B."/>
            <person name="Cannon C."/>
            <person name="Castanera R."/>
            <person name="Culley D."/>
            <person name="Daum C."/>
            <person name="Ezra D."/>
            <person name="Gonzalez J."/>
            <person name="Henrissat B."/>
            <person name="Kuo A."/>
            <person name="Liang C."/>
            <person name="Lipzen A."/>
            <person name="Lutzoni F."/>
            <person name="Magnuson J."/>
            <person name="Mondo S."/>
            <person name="Nolan M."/>
            <person name="Ohm R."/>
            <person name="Pangilinan J."/>
            <person name="Park H.-J."/>
            <person name="Ramirez L."/>
            <person name="Alfaro M."/>
            <person name="Sun H."/>
            <person name="Tritt A."/>
            <person name="Yoshinaga Y."/>
            <person name="Zwiers L.-H."/>
            <person name="Turgeon B."/>
            <person name="Goodwin S."/>
            <person name="Spatafora J."/>
            <person name="Crous P."/>
            <person name="Grigoriev I."/>
        </authorList>
    </citation>
    <scope>NUCLEOTIDE SEQUENCE</scope>
    <source>
        <strain evidence="2">CBS 207.26</strain>
    </source>
</reference>
<feature type="signal peptide" evidence="1">
    <location>
        <begin position="1"/>
        <end position="20"/>
    </location>
</feature>
<evidence type="ECO:0000313" key="3">
    <source>
        <dbReference type="Proteomes" id="UP000800200"/>
    </source>
</evidence>
<evidence type="ECO:0008006" key="4">
    <source>
        <dbReference type="Google" id="ProtNLM"/>
    </source>
</evidence>
<name>A0A6A6E9T1_9PEZI</name>
<evidence type="ECO:0000313" key="2">
    <source>
        <dbReference type="EMBL" id="KAF2188631.1"/>
    </source>
</evidence>
<organism evidence="2 3">
    <name type="scientific">Zopfia rhizophila CBS 207.26</name>
    <dbReference type="NCBI Taxonomy" id="1314779"/>
    <lineage>
        <taxon>Eukaryota</taxon>
        <taxon>Fungi</taxon>
        <taxon>Dikarya</taxon>
        <taxon>Ascomycota</taxon>
        <taxon>Pezizomycotina</taxon>
        <taxon>Dothideomycetes</taxon>
        <taxon>Dothideomycetes incertae sedis</taxon>
        <taxon>Zopfiaceae</taxon>
        <taxon>Zopfia</taxon>
    </lineage>
</organism>
<dbReference type="AlphaFoldDB" id="A0A6A6E9T1"/>
<accession>A0A6A6E9T1</accession>
<gene>
    <name evidence="2" type="ORF">K469DRAFT_84114</name>
</gene>
<dbReference type="Proteomes" id="UP000800200">
    <property type="component" value="Unassembled WGS sequence"/>
</dbReference>
<proteinExistence type="predicted"/>
<dbReference type="EMBL" id="ML994623">
    <property type="protein sequence ID" value="KAF2188631.1"/>
    <property type="molecule type" value="Genomic_DNA"/>
</dbReference>
<keyword evidence="1" id="KW-0732">Signal</keyword>
<keyword evidence="3" id="KW-1185">Reference proteome</keyword>
<feature type="chain" id="PRO_5025503967" description="Secreted protein" evidence="1">
    <location>
        <begin position="21"/>
        <end position="143"/>
    </location>
</feature>
<protein>
    <recommendedName>
        <fullName evidence="4">Secreted protein</fullName>
    </recommendedName>
</protein>
<evidence type="ECO:0000256" key="1">
    <source>
        <dbReference type="SAM" id="SignalP"/>
    </source>
</evidence>
<sequence>MHLHLRLVLMIVTILHYTTQNDVFPPPTTQEHFHVIISMHVFVLLTAEKNAHRNHHVFSMKNLLFAHSTKLCDHSFVLSEILFLSSTPKAYAIVELCFWKSQRPYIYQMFTIFRTSFNSESCVKKEKRRELEGLYRRGYWEED</sequence>